<dbReference type="GO" id="GO:0004674">
    <property type="term" value="F:protein serine/threonine kinase activity"/>
    <property type="evidence" value="ECO:0007669"/>
    <property type="project" value="UniProtKB-KW"/>
</dbReference>
<keyword evidence="2" id="KW-1185">Reference proteome</keyword>
<name>A0A4R9LUN1_9LEPT</name>
<dbReference type="EMBL" id="RQHV01000016">
    <property type="protein sequence ID" value="TGN14078.1"/>
    <property type="molecule type" value="Genomic_DNA"/>
</dbReference>
<keyword evidence="1" id="KW-0723">Serine/threonine-protein kinase</keyword>
<organism evidence="1 2">
    <name type="scientific">Leptospira ilyithenensis</name>
    <dbReference type="NCBI Taxonomy" id="2484901"/>
    <lineage>
        <taxon>Bacteria</taxon>
        <taxon>Pseudomonadati</taxon>
        <taxon>Spirochaetota</taxon>
        <taxon>Spirochaetia</taxon>
        <taxon>Leptospirales</taxon>
        <taxon>Leptospiraceae</taxon>
        <taxon>Leptospira</taxon>
    </lineage>
</organism>
<dbReference type="Proteomes" id="UP000298264">
    <property type="component" value="Unassembled WGS sequence"/>
</dbReference>
<dbReference type="OrthoDB" id="311688at2"/>
<gene>
    <name evidence="1" type="ORF">EHS11_02820</name>
</gene>
<accession>A0A4R9LUN1</accession>
<keyword evidence="1" id="KW-0418">Kinase</keyword>
<keyword evidence="1" id="KW-0808">Transferase</keyword>
<reference evidence="1" key="1">
    <citation type="journal article" date="2019" name="PLoS Negl. Trop. Dis.">
        <title>Revisiting the worldwide diversity of Leptospira species in the environment.</title>
        <authorList>
            <person name="Vincent A.T."/>
            <person name="Schiettekatte O."/>
            <person name="Bourhy P."/>
            <person name="Veyrier F.J."/>
            <person name="Picardeau M."/>
        </authorList>
    </citation>
    <scope>NUCLEOTIDE SEQUENCE [LARGE SCALE GENOMIC DNA]</scope>
    <source>
        <strain evidence="1">201400974</strain>
    </source>
</reference>
<proteinExistence type="predicted"/>
<protein>
    <submittedName>
        <fullName evidence="1">Serine/threonine protein kinase</fullName>
    </submittedName>
</protein>
<sequence>MDQKPNQTEVQLNLTTDKTLNIVFSPMDAQGNTVVYVPNQSTGTPVPASDAFAIKLENIGTEPIVLKKGIPVSDSLAPNSGYFLMAVLLPASIQSTEMGSVQAGSDWGIKSFTDDGNYLMLAPVADIQISVQNSISIQFAGFASDPHQIPQEMSLNLYNLDSSIIGDGNYTTNAVILQVPKPGNQDLNLIAQPEEGSSVVNITPTGASQANTNEINFYLTNDDPLASAIPSTPNVSYIRISFDTGNEIGDLTSVTDAANAIVSILRDYGSKFTLSVEKIQNIPTWKFTASTDIFLNGGSNDRIEFQLSNLISHLEEGIANVYLEFFNIPGFNDGYKTFSLQKVLPSAVISSLSLSPNRIIYGNQIIIAWQTQGASYCTLQCSSIGSIVDASGNTIQNYQQFPANETGLTVTPVLPQLPASTSPVSFSITLTAFTEDGRGGSPEERAVQIEPVSCSLSASISGPILSGTPVTLKWISNYAFSLEIDQGIGTVQANGSIQLIPVNTTTYTLTATGLYGPITSQVTVVVSQVKINSFTPSATSGVLGEKITLTWDVVFATIIDINGQKLTSDSGSIELPLTVSSNLFTLTCQGGEGPAIQSITIPATDAVQITNMNGYIQGGGVYINPVSAIFNWATANATSCTVTANGNIVSNATSGSTNAAAGTGDNPQTVTFVVTAEGPGGPISQSYAV</sequence>
<evidence type="ECO:0000313" key="1">
    <source>
        <dbReference type="EMBL" id="TGN14078.1"/>
    </source>
</evidence>
<comment type="caution">
    <text evidence="1">The sequence shown here is derived from an EMBL/GenBank/DDBJ whole genome shotgun (WGS) entry which is preliminary data.</text>
</comment>
<evidence type="ECO:0000313" key="2">
    <source>
        <dbReference type="Proteomes" id="UP000298264"/>
    </source>
</evidence>
<dbReference type="AlphaFoldDB" id="A0A4R9LUN1"/>